<organism evidence="2 3">
    <name type="scientific">Alkalibacterium indicireducens</name>
    <dbReference type="NCBI Taxonomy" id="398758"/>
    <lineage>
        <taxon>Bacteria</taxon>
        <taxon>Bacillati</taxon>
        <taxon>Bacillota</taxon>
        <taxon>Bacilli</taxon>
        <taxon>Lactobacillales</taxon>
        <taxon>Carnobacteriaceae</taxon>
        <taxon>Alkalibacterium</taxon>
    </lineage>
</organism>
<gene>
    <name evidence="2" type="ORF">GCM10008936_06860</name>
</gene>
<evidence type="ECO:0000313" key="3">
    <source>
        <dbReference type="Proteomes" id="UP001410648"/>
    </source>
</evidence>
<evidence type="ECO:0000256" key="1">
    <source>
        <dbReference type="SAM" id="MobiDB-lite"/>
    </source>
</evidence>
<dbReference type="Proteomes" id="UP001410648">
    <property type="component" value="Unassembled WGS sequence"/>
</dbReference>
<evidence type="ECO:0000313" key="2">
    <source>
        <dbReference type="EMBL" id="GAA0479337.1"/>
    </source>
</evidence>
<dbReference type="EMBL" id="BAAADA010000052">
    <property type="protein sequence ID" value="GAA0479337.1"/>
    <property type="molecule type" value="Genomic_DNA"/>
</dbReference>
<protein>
    <submittedName>
        <fullName evidence="2">Uncharacterized protein</fullName>
    </submittedName>
</protein>
<keyword evidence="3" id="KW-1185">Reference proteome</keyword>
<comment type="caution">
    <text evidence="2">The sequence shown here is derived from an EMBL/GenBank/DDBJ whole genome shotgun (WGS) entry which is preliminary data.</text>
</comment>
<accession>A0ABP3KGD6</accession>
<dbReference type="RefSeq" id="WP_346024168.1">
    <property type="nucleotide sequence ID" value="NZ_BAAADA010000052.1"/>
</dbReference>
<feature type="compositionally biased region" description="Polar residues" evidence="1">
    <location>
        <begin position="1"/>
        <end position="26"/>
    </location>
</feature>
<feature type="region of interest" description="Disordered" evidence="1">
    <location>
        <begin position="1"/>
        <end position="35"/>
    </location>
</feature>
<sequence length="92" mass="10162">MTRQAGKSNQNSNEKQNGSPNQNPNGKTMHHVEIGIKKPSKSQVLAARKMTLKDRFLNAIFGDGHKMVVLVPGESVGTISITEMEVHELHQE</sequence>
<proteinExistence type="predicted"/>
<reference evidence="3" key="1">
    <citation type="journal article" date="2019" name="Int. J. Syst. Evol. Microbiol.">
        <title>The Global Catalogue of Microorganisms (GCM) 10K type strain sequencing project: providing services to taxonomists for standard genome sequencing and annotation.</title>
        <authorList>
            <consortium name="The Broad Institute Genomics Platform"/>
            <consortium name="The Broad Institute Genome Sequencing Center for Infectious Disease"/>
            <person name="Wu L."/>
            <person name="Ma J."/>
        </authorList>
    </citation>
    <scope>NUCLEOTIDE SEQUENCE [LARGE SCALE GENOMIC DNA]</scope>
    <source>
        <strain evidence="3">JCM 14232</strain>
    </source>
</reference>
<name>A0ABP3KGD6_9LACT</name>